<protein>
    <submittedName>
        <fullName evidence="1">Uncharacterized protein</fullName>
    </submittedName>
</protein>
<evidence type="ECO:0000313" key="1">
    <source>
        <dbReference type="EMBL" id="EOQ35558.1"/>
    </source>
</evidence>
<dbReference type="eggNOG" id="ENOG50338P4">
    <property type="taxonomic scope" value="Bacteria"/>
</dbReference>
<accession>R8VSQ8</accession>
<keyword evidence="2" id="KW-1185">Reference proteome</keyword>
<dbReference type="EMBL" id="AQOB01000015">
    <property type="protein sequence ID" value="EOQ35558.1"/>
    <property type="molecule type" value="Genomic_DNA"/>
</dbReference>
<comment type="caution">
    <text evidence="1">The sequence shown here is derived from an EMBL/GenBank/DDBJ whole genome shotgun (WGS) entry which is preliminary data.</text>
</comment>
<name>R8VSQ8_9FIRM</name>
<organism evidence="1 2">
    <name type="scientific">Butyricicoccus pullicaecorum 1.2</name>
    <dbReference type="NCBI Taxonomy" id="1203606"/>
    <lineage>
        <taxon>Bacteria</taxon>
        <taxon>Bacillati</taxon>
        <taxon>Bacillota</taxon>
        <taxon>Clostridia</taxon>
        <taxon>Eubacteriales</taxon>
        <taxon>Butyricicoccaceae</taxon>
        <taxon>Butyricicoccus</taxon>
    </lineage>
</organism>
<reference evidence="1 2" key="1">
    <citation type="submission" date="2013-01" db="EMBL/GenBank/DDBJ databases">
        <title>The Genome Sequence of Butyricicoccus pullicaecorum 1.2.</title>
        <authorList>
            <consortium name="The Broad Institute Genome Sequencing Platform"/>
            <person name="Earl A."/>
            <person name="Ward D."/>
            <person name="Feldgarden M."/>
            <person name="Gevers D."/>
            <person name="Van Immerseel F."/>
            <person name="Eeckhaut V."/>
            <person name="Walker B."/>
            <person name="Young S.K."/>
            <person name="Zeng Q."/>
            <person name="Gargeya S."/>
            <person name="Fitzgerald M."/>
            <person name="Haas B."/>
            <person name="Abouelleil A."/>
            <person name="Alvarado L."/>
            <person name="Arachchi H.M."/>
            <person name="Berlin A.M."/>
            <person name="Chapman S.B."/>
            <person name="Dewar J."/>
            <person name="Goldberg J."/>
            <person name="Griggs A."/>
            <person name="Gujja S."/>
            <person name="Hansen M."/>
            <person name="Howarth C."/>
            <person name="Imamovic A."/>
            <person name="Larimer J."/>
            <person name="McCowan C."/>
            <person name="Murphy C."/>
            <person name="Neiman D."/>
            <person name="Pearson M."/>
            <person name="Priest M."/>
            <person name="Roberts A."/>
            <person name="Saif S."/>
            <person name="Shea T."/>
            <person name="Sisk P."/>
            <person name="Sykes S."/>
            <person name="Wortman J."/>
            <person name="Nusbaum C."/>
            <person name="Birren B."/>
        </authorList>
    </citation>
    <scope>NUCLEOTIDE SEQUENCE [LARGE SCALE GENOMIC DNA]</scope>
    <source>
        <strain evidence="1 2">1.2</strain>
    </source>
</reference>
<sequence length="130" mass="15216">MKQIISERLIDCSDQEKFVFNLICPECGKVWQSTPVAFSKAGEEPQTESKRVIFYLLYEREKQRAFTKAVEEAVQFFNLCPLCERLVCNECFLICQEIDMCLRCAERLQEAGEQVSTVNWTTQKNHYSEK</sequence>
<proteinExistence type="predicted"/>
<dbReference type="HOGENOM" id="CLU_2046499_0_0_9"/>
<dbReference type="PATRIC" id="fig|1203606.4.peg.2984"/>
<dbReference type="AlphaFoldDB" id="R8VSQ8"/>
<gene>
    <name evidence="1" type="ORF">HMPREF1526_03025</name>
</gene>
<dbReference type="Proteomes" id="UP000013981">
    <property type="component" value="Unassembled WGS sequence"/>
</dbReference>
<dbReference type="RefSeq" id="WP_016149111.1">
    <property type="nucleotide sequence ID" value="NZ_KB976105.1"/>
</dbReference>
<evidence type="ECO:0000313" key="2">
    <source>
        <dbReference type="Proteomes" id="UP000013981"/>
    </source>
</evidence>